<organism evidence="2 3">
    <name type="scientific">Paenibacillus mucilaginosus 3016</name>
    <dbReference type="NCBI Taxonomy" id="1116391"/>
    <lineage>
        <taxon>Bacteria</taxon>
        <taxon>Bacillati</taxon>
        <taxon>Bacillota</taxon>
        <taxon>Bacilli</taxon>
        <taxon>Bacillales</taxon>
        <taxon>Paenibacillaceae</taxon>
        <taxon>Paenibacillus</taxon>
    </lineage>
</organism>
<reference evidence="2 3" key="1">
    <citation type="journal article" date="2012" name="J. Bacteriol.">
        <title>Complete Genome Sequence of Paenibacillus mucilaginosus 3016, a Bacterium Functional as Microbial Fertilizer.</title>
        <authorList>
            <person name="Ma M."/>
            <person name="Wang Z."/>
            <person name="Li L."/>
            <person name="Jiang X."/>
            <person name="Guan D."/>
            <person name="Cao F."/>
            <person name="Chen H."/>
            <person name="Wang X."/>
            <person name="Shen D."/>
            <person name="Du B."/>
            <person name="Li J."/>
        </authorList>
    </citation>
    <scope>NUCLEOTIDE SEQUENCE [LARGE SCALE GENOMIC DNA]</scope>
    <source>
        <strain evidence="2 3">3016</strain>
    </source>
</reference>
<proteinExistence type="predicted"/>
<dbReference type="InterPro" id="IPR036291">
    <property type="entry name" value="NAD(P)-bd_dom_sf"/>
</dbReference>
<dbReference type="Proteomes" id="UP000007523">
    <property type="component" value="Chromosome"/>
</dbReference>
<protein>
    <submittedName>
        <fullName evidence="2">UDP-glucose 4-epimerase</fullName>
    </submittedName>
</protein>
<dbReference type="RefSeq" id="WP_014368370.1">
    <property type="nucleotide sequence ID" value="NC_016935.1"/>
</dbReference>
<dbReference type="Pfam" id="PF01370">
    <property type="entry name" value="Epimerase"/>
    <property type="match status" value="1"/>
</dbReference>
<dbReference type="Gene3D" id="3.40.50.720">
    <property type="entry name" value="NAD(P)-binding Rossmann-like Domain"/>
    <property type="match status" value="1"/>
</dbReference>
<dbReference type="PANTHER" id="PTHR43245:SF13">
    <property type="entry name" value="UDP-D-APIOSE_UDP-D-XYLOSE SYNTHASE 2"/>
    <property type="match status" value="1"/>
</dbReference>
<feature type="domain" description="NAD-dependent epimerase/dehydratase" evidence="1">
    <location>
        <begin position="7"/>
        <end position="243"/>
    </location>
</feature>
<gene>
    <name evidence="2" type="ORF">PM3016_551</name>
</gene>
<keyword evidence="3" id="KW-1185">Reference proteome</keyword>
<accession>H6NSX7</accession>
<dbReference type="Gene3D" id="3.90.25.10">
    <property type="entry name" value="UDP-galactose 4-epimerase, domain 1"/>
    <property type="match status" value="1"/>
</dbReference>
<evidence type="ECO:0000259" key="1">
    <source>
        <dbReference type="Pfam" id="PF01370"/>
    </source>
</evidence>
<sequence length="309" mass="34689">MVGNRCLLLGGGGFIGQNLTELLLDFGYSVTVFDRNLESKCVPLLKKVAYIEGDFFQQEHYAELLRNQDFVIHLISSVGPSSSMNFANKPYEQDVLKSIQLLDDCRKAGINRVIFLSSGGTVYGQRIEQSILKEDVDITNPINHYGIMKLTIEKIVLMYNELYNMENIVLRVANPYGKGQNTNKKIGAVSIFLDNILNNRPINLYGVGDTVRDYIDVSDVCEGIRAAINYQINDVIVPIFNIGTGKGYSLVDVIRLIEEVTQKKASIVFEEKRAIDVMYNVLDPLKSEKQLGFKANTLLSEGIRKLYAN</sequence>
<evidence type="ECO:0000313" key="3">
    <source>
        <dbReference type="Proteomes" id="UP000007523"/>
    </source>
</evidence>
<dbReference type="AlphaFoldDB" id="H6NSX7"/>
<dbReference type="InterPro" id="IPR001509">
    <property type="entry name" value="Epimerase_deHydtase"/>
</dbReference>
<name>H6NSX7_9BACL</name>
<dbReference type="SUPFAM" id="SSF51735">
    <property type="entry name" value="NAD(P)-binding Rossmann-fold domains"/>
    <property type="match status" value="1"/>
</dbReference>
<dbReference type="PANTHER" id="PTHR43245">
    <property type="entry name" value="BIFUNCTIONAL POLYMYXIN RESISTANCE PROTEIN ARNA"/>
    <property type="match status" value="1"/>
</dbReference>
<dbReference type="EMBL" id="CP003235">
    <property type="protein sequence ID" value="AFC27518.1"/>
    <property type="molecule type" value="Genomic_DNA"/>
</dbReference>
<evidence type="ECO:0000313" key="2">
    <source>
        <dbReference type="EMBL" id="AFC27518.1"/>
    </source>
</evidence>
<dbReference type="InterPro" id="IPR050177">
    <property type="entry name" value="Lipid_A_modif_metabolic_enz"/>
</dbReference>
<dbReference type="HOGENOM" id="CLU_007383_1_7_9"/>
<dbReference type="KEGG" id="pmq:PM3016_551"/>
<dbReference type="STRING" id="1116391.PM3016_551"/>